<accession>A0A370HCF4</accession>
<evidence type="ECO:0000256" key="2">
    <source>
        <dbReference type="ARBA" id="ARBA00004754"/>
    </source>
</evidence>
<comment type="caution">
    <text evidence="9">The sequence shown here is derived from an EMBL/GenBank/DDBJ whole genome shotgun (WGS) entry which is preliminary data.</text>
</comment>
<dbReference type="Gene3D" id="1.10.3330.10">
    <property type="entry name" value="Oxo-4-hydroxy-4-carboxy-5-ureidoimidazoline decarboxylase"/>
    <property type="match status" value="1"/>
</dbReference>
<dbReference type="NCBIfam" id="TIGR03180">
    <property type="entry name" value="UraD_2"/>
    <property type="match status" value="1"/>
</dbReference>
<dbReference type="PANTHER" id="PTHR43466:SF1">
    <property type="entry name" value="2-OXO-4-HYDROXY-4-CARBOXY-5-UREIDOIMIDAZOLINE DECARBOXYLASE-RELATED"/>
    <property type="match status" value="1"/>
</dbReference>
<evidence type="ECO:0000256" key="6">
    <source>
        <dbReference type="ARBA" id="ARBA00023239"/>
    </source>
</evidence>
<evidence type="ECO:0000313" key="10">
    <source>
        <dbReference type="Proteomes" id="UP000255355"/>
    </source>
</evidence>
<dbReference type="InterPro" id="IPR017595">
    <property type="entry name" value="OHCU_decarboxylase-2"/>
</dbReference>
<keyword evidence="6" id="KW-0456">Lyase</keyword>
<keyword evidence="5" id="KW-0210">Decarboxylase</keyword>
<keyword evidence="4" id="KW-0659">Purine metabolism</keyword>
<dbReference type="SUPFAM" id="SSF158694">
    <property type="entry name" value="UraD-Like"/>
    <property type="match status" value="1"/>
</dbReference>
<dbReference type="PANTHER" id="PTHR43466">
    <property type="entry name" value="2-OXO-4-HYDROXY-4-CARBOXY-5-UREIDOIMIDAZOLINE DECARBOXYLASE-RELATED"/>
    <property type="match status" value="1"/>
</dbReference>
<protein>
    <recommendedName>
        <fullName evidence="3">2-oxo-4-hydroxy-4-carboxy-5-ureidoimidazoline decarboxylase</fullName>
        <ecNumber evidence="3">4.1.1.97</ecNumber>
    </recommendedName>
</protein>
<evidence type="ECO:0000256" key="7">
    <source>
        <dbReference type="SAM" id="MobiDB-lite"/>
    </source>
</evidence>
<dbReference type="Pfam" id="PF09349">
    <property type="entry name" value="OHCU_decarbox"/>
    <property type="match status" value="1"/>
</dbReference>
<evidence type="ECO:0000256" key="5">
    <source>
        <dbReference type="ARBA" id="ARBA00022793"/>
    </source>
</evidence>
<evidence type="ECO:0000256" key="1">
    <source>
        <dbReference type="ARBA" id="ARBA00001163"/>
    </source>
</evidence>
<dbReference type="GO" id="GO:0006144">
    <property type="term" value="P:purine nucleobase metabolic process"/>
    <property type="evidence" value="ECO:0007669"/>
    <property type="project" value="UniProtKB-KW"/>
</dbReference>
<dbReference type="InterPro" id="IPR018020">
    <property type="entry name" value="OHCU_decarboxylase"/>
</dbReference>
<sequence length="165" mass="17971">MTESQSIAQLNELPVETWRAALEPVVAVAEWIDEVAAARPYADRSALLDLAERSALALTESQVRRALADHPRIGAATAPGSRAAREQSGVDAADAELAAQLRDGNLAYEEKFGHIYLVCASGRSGHEMLADLSERLGNEPDDEILVTRRELAAIARKRLERMVVQ</sequence>
<dbReference type="Proteomes" id="UP000255355">
    <property type="component" value="Unassembled WGS sequence"/>
</dbReference>
<dbReference type="EC" id="4.1.1.97" evidence="3"/>
<evidence type="ECO:0000256" key="4">
    <source>
        <dbReference type="ARBA" id="ARBA00022631"/>
    </source>
</evidence>
<dbReference type="EMBL" id="QQAZ01000002">
    <property type="protein sequence ID" value="RDI54618.1"/>
    <property type="molecule type" value="Genomic_DNA"/>
</dbReference>
<feature type="domain" description="Oxo-4-hydroxy-4-carboxy-5-ureidoimidazoline decarboxylase" evidence="8">
    <location>
        <begin position="11"/>
        <end position="160"/>
    </location>
</feature>
<evidence type="ECO:0000259" key="8">
    <source>
        <dbReference type="Pfam" id="PF09349"/>
    </source>
</evidence>
<dbReference type="GO" id="GO:0051997">
    <property type="term" value="F:2-oxo-4-hydroxy-4-carboxy-5-ureidoimidazoline decarboxylase activity"/>
    <property type="evidence" value="ECO:0007669"/>
    <property type="project" value="UniProtKB-EC"/>
</dbReference>
<dbReference type="RefSeq" id="WP_169814288.1">
    <property type="nucleotide sequence ID" value="NZ_QQAZ01000002.1"/>
</dbReference>
<dbReference type="InterPro" id="IPR036778">
    <property type="entry name" value="OHCU_decarboxylase_sf"/>
</dbReference>
<comment type="catalytic activity">
    <reaction evidence="1">
        <text>5-hydroxy-2-oxo-4-ureido-2,5-dihydro-1H-imidazole-5-carboxylate + H(+) = (S)-allantoin + CO2</text>
        <dbReference type="Rhea" id="RHEA:26301"/>
        <dbReference type="ChEBI" id="CHEBI:15378"/>
        <dbReference type="ChEBI" id="CHEBI:15678"/>
        <dbReference type="ChEBI" id="CHEBI:16526"/>
        <dbReference type="ChEBI" id="CHEBI:58639"/>
        <dbReference type="EC" id="4.1.1.97"/>
    </reaction>
</comment>
<feature type="region of interest" description="Disordered" evidence="7">
    <location>
        <begin position="70"/>
        <end position="89"/>
    </location>
</feature>
<evidence type="ECO:0000256" key="3">
    <source>
        <dbReference type="ARBA" id="ARBA00012257"/>
    </source>
</evidence>
<comment type="pathway">
    <text evidence="2">Purine metabolism; urate degradation; (S)-allantoin from urate: step 3/3.</text>
</comment>
<dbReference type="STRING" id="1210089.GCA_001613165_03863"/>
<dbReference type="AlphaFoldDB" id="A0A370HCF4"/>
<dbReference type="GO" id="GO:0019628">
    <property type="term" value="P:urate catabolic process"/>
    <property type="evidence" value="ECO:0007669"/>
    <property type="project" value="TreeGrafter"/>
</dbReference>
<keyword evidence="10" id="KW-1185">Reference proteome</keyword>
<evidence type="ECO:0000313" key="9">
    <source>
        <dbReference type="EMBL" id="RDI54618.1"/>
    </source>
</evidence>
<organism evidence="9 10">
    <name type="scientific">Nocardia mexicana</name>
    <dbReference type="NCBI Taxonomy" id="279262"/>
    <lineage>
        <taxon>Bacteria</taxon>
        <taxon>Bacillati</taxon>
        <taxon>Actinomycetota</taxon>
        <taxon>Actinomycetes</taxon>
        <taxon>Mycobacteriales</taxon>
        <taxon>Nocardiaceae</taxon>
        <taxon>Nocardia</taxon>
    </lineage>
</organism>
<gene>
    <name evidence="9" type="ORF">DFR68_102747</name>
</gene>
<reference evidence="9 10" key="1">
    <citation type="submission" date="2018-07" db="EMBL/GenBank/DDBJ databases">
        <title>Genomic Encyclopedia of Type Strains, Phase IV (KMG-IV): sequencing the most valuable type-strain genomes for metagenomic binning, comparative biology and taxonomic classification.</title>
        <authorList>
            <person name="Goeker M."/>
        </authorList>
    </citation>
    <scope>NUCLEOTIDE SEQUENCE [LARGE SCALE GENOMIC DNA]</scope>
    <source>
        <strain evidence="9 10">DSM 44952</strain>
    </source>
</reference>
<dbReference type="NCBIfam" id="NF010372">
    <property type="entry name" value="PRK13798.1"/>
    <property type="match status" value="1"/>
</dbReference>
<proteinExistence type="predicted"/>
<name>A0A370HCF4_9NOCA</name>